<reference evidence="3 4" key="1">
    <citation type="submission" date="2024-06" db="EMBL/GenBank/DDBJ databases">
        <title>The Natural Products Discovery Center: Release of the First 8490 Sequenced Strains for Exploring Actinobacteria Biosynthetic Diversity.</title>
        <authorList>
            <person name="Kalkreuter E."/>
            <person name="Kautsar S.A."/>
            <person name="Yang D."/>
            <person name="Bader C.D."/>
            <person name="Teijaro C.N."/>
            <person name="Fluegel L."/>
            <person name="Davis C.M."/>
            <person name="Simpson J.R."/>
            <person name="Lauterbach L."/>
            <person name="Steele A.D."/>
            <person name="Gui C."/>
            <person name="Meng S."/>
            <person name="Li G."/>
            <person name="Viehrig K."/>
            <person name="Ye F."/>
            <person name="Su P."/>
            <person name="Kiefer A.F."/>
            <person name="Nichols A."/>
            <person name="Cepeda A.J."/>
            <person name="Yan W."/>
            <person name="Fan B."/>
            <person name="Jiang Y."/>
            <person name="Adhikari A."/>
            <person name="Zheng C.-J."/>
            <person name="Schuster L."/>
            <person name="Cowan T.M."/>
            <person name="Smanski M.J."/>
            <person name="Chevrette M.G."/>
            <person name="De Carvalho L.P.S."/>
            <person name="Shen B."/>
        </authorList>
    </citation>
    <scope>NUCLEOTIDE SEQUENCE [LARGE SCALE GENOMIC DNA]</scope>
    <source>
        <strain evidence="3 4">NPDC005137</strain>
    </source>
</reference>
<keyword evidence="2" id="KW-0812">Transmembrane</keyword>
<comment type="caution">
    <text evidence="3">The sequence shown here is derived from an EMBL/GenBank/DDBJ whole genome shotgun (WGS) entry which is preliminary data.</text>
</comment>
<accession>A0ABV2UAQ8</accession>
<feature type="transmembrane region" description="Helical" evidence="2">
    <location>
        <begin position="24"/>
        <end position="45"/>
    </location>
</feature>
<evidence type="ECO:0008006" key="5">
    <source>
        <dbReference type="Google" id="ProtNLM"/>
    </source>
</evidence>
<feature type="transmembrane region" description="Helical" evidence="2">
    <location>
        <begin position="189"/>
        <end position="211"/>
    </location>
</feature>
<proteinExistence type="predicted"/>
<feature type="transmembrane region" description="Helical" evidence="2">
    <location>
        <begin position="65"/>
        <end position="83"/>
    </location>
</feature>
<organism evidence="3 4">
    <name type="scientific">Streptomyces sp. 900116325</name>
    <dbReference type="NCBI Taxonomy" id="3154295"/>
    <lineage>
        <taxon>Bacteria</taxon>
        <taxon>Bacillati</taxon>
        <taxon>Actinomycetota</taxon>
        <taxon>Actinomycetes</taxon>
        <taxon>Kitasatosporales</taxon>
        <taxon>Streptomycetaceae</taxon>
        <taxon>Streptomyces</taxon>
    </lineage>
</organism>
<protein>
    <recommendedName>
        <fullName evidence="5">Integral membrane protein</fullName>
    </recommendedName>
</protein>
<feature type="transmembrane region" description="Helical" evidence="2">
    <location>
        <begin position="276"/>
        <end position="301"/>
    </location>
</feature>
<evidence type="ECO:0000313" key="3">
    <source>
        <dbReference type="EMBL" id="MET8434927.1"/>
    </source>
</evidence>
<feature type="transmembrane region" description="Helical" evidence="2">
    <location>
        <begin position="95"/>
        <end position="114"/>
    </location>
</feature>
<dbReference type="RefSeq" id="WP_356710355.1">
    <property type="nucleotide sequence ID" value="NZ_JBEXIP010000014.1"/>
</dbReference>
<dbReference type="EMBL" id="JBEXIP010000014">
    <property type="protein sequence ID" value="MET8434927.1"/>
    <property type="molecule type" value="Genomic_DNA"/>
</dbReference>
<feature type="transmembrane region" description="Helical" evidence="2">
    <location>
        <begin position="394"/>
        <end position="412"/>
    </location>
</feature>
<feature type="region of interest" description="Disordered" evidence="1">
    <location>
        <begin position="1"/>
        <end position="20"/>
    </location>
</feature>
<keyword evidence="4" id="KW-1185">Reference proteome</keyword>
<keyword evidence="2" id="KW-0472">Membrane</keyword>
<evidence type="ECO:0000313" key="4">
    <source>
        <dbReference type="Proteomes" id="UP001550044"/>
    </source>
</evidence>
<gene>
    <name evidence="3" type="ORF">ABZV61_19425</name>
</gene>
<name>A0ABV2UAQ8_9ACTN</name>
<feature type="transmembrane region" description="Helical" evidence="2">
    <location>
        <begin position="350"/>
        <end position="373"/>
    </location>
</feature>
<dbReference type="Proteomes" id="UP001550044">
    <property type="component" value="Unassembled WGS sequence"/>
</dbReference>
<evidence type="ECO:0000256" key="1">
    <source>
        <dbReference type="SAM" id="MobiDB-lite"/>
    </source>
</evidence>
<keyword evidence="2" id="KW-1133">Transmembrane helix</keyword>
<feature type="transmembrane region" description="Helical" evidence="2">
    <location>
        <begin position="308"/>
        <end position="330"/>
    </location>
</feature>
<feature type="transmembrane region" description="Helical" evidence="2">
    <location>
        <begin position="223"/>
        <end position="256"/>
    </location>
</feature>
<feature type="transmembrane region" description="Helical" evidence="2">
    <location>
        <begin position="447"/>
        <end position="464"/>
    </location>
</feature>
<evidence type="ECO:0000256" key="2">
    <source>
        <dbReference type="SAM" id="Phobius"/>
    </source>
</evidence>
<sequence>MKTEERTTGQHPPQQRGTGRRGDLIAAAAGVLLVTAAVLIGRAIQDAHGTLVAHWPPLLASWYPHTGPGTPAAVAVAAAVVAYGPGLADRLPWRGLLATAWAASLVWIVSLAMIDGWGRGIADRLTTKHEYLQVIGRFGDIGAALRGFTGHILIGRPDNWPAHVAGHPPGATLTFVLLDRIGLGGGGWAGVWCIVLGGSAVVAALIAVRALADERLARGAAPFLVLAPMAVWTGASADAYFAAVAAWSVALLAVAATRRPHSPRPAAAAAALGSGLLYGLTCYLSYGLTLIALLLLTVLLLTRTARPLPLFLLGALVVPVAFTLAGFNWWEGYRLLVERYYQGAGGIRPYSYWVWANLAATTVSAGLATVAGLRRAAAGAPGSVRALRTGTTCARHRLILLTLAALLALLVADLSGMSKAETERIWQPFVLWLLPAAALLPPGTRRGWLIAQAVVALLVNHLLWTGW</sequence>